<evidence type="ECO:0000256" key="1">
    <source>
        <dbReference type="SAM" id="Coils"/>
    </source>
</evidence>
<keyword evidence="1" id="KW-0175">Coiled coil</keyword>
<feature type="non-terminal residue" evidence="2">
    <location>
        <position position="1"/>
    </location>
</feature>
<feature type="coiled-coil region" evidence="1">
    <location>
        <begin position="43"/>
        <end position="70"/>
    </location>
</feature>
<comment type="caution">
    <text evidence="2">The sequence shown here is derived from an EMBL/GenBank/DDBJ whole genome shotgun (WGS) entry which is preliminary data.</text>
</comment>
<name>X1H334_9ZZZZ</name>
<dbReference type="EMBL" id="BARU01033116">
    <property type="protein sequence ID" value="GAH63832.1"/>
    <property type="molecule type" value="Genomic_DNA"/>
</dbReference>
<sequence length="104" mass="12113">QIEVEGGYIHLYPEGWGASTVARVREKSDKERCERILHEVAENEELEGEAAKLINDANELVEQATDFRRKLSDKLDDTDKLWPGTRTYKFKEVKNCPRCKELFQ</sequence>
<proteinExistence type="predicted"/>
<reference evidence="2" key="1">
    <citation type="journal article" date="2014" name="Front. Microbiol.">
        <title>High frequency of phylogenetically diverse reductive dehalogenase-homologous genes in deep subseafloor sedimentary metagenomes.</title>
        <authorList>
            <person name="Kawai M."/>
            <person name="Futagami T."/>
            <person name="Toyoda A."/>
            <person name="Takaki Y."/>
            <person name="Nishi S."/>
            <person name="Hori S."/>
            <person name="Arai W."/>
            <person name="Tsubouchi T."/>
            <person name="Morono Y."/>
            <person name="Uchiyama I."/>
            <person name="Ito T."/>
            <person name="Fujiyama A."/>
            <person name="Inagaki F."/>
            <person name="Takami H."/>
        </authorList>
    </citation>
    <scope>NUCLEOTIDE SEQUENCE</scope>
    <source>
        <strain evidence="2">Expedition CK06-06</strain>
    </source>
</reference>
<dbReference type="AlphaFoldDB" id="X1H334"/>
<protein>
    <submittedName>
        <fullName evidence="2">Uncharacterized protein</fullName>
    </submittedName>
</protein>
<evidence type="ECO:0000313" key="2">
    <source>
        <dbReference type="EMBL" id="GAH63832.1"/>
    </source>
</evidence>
<organism evidence="2">
    <name type="scientific">marine sediment metagenome</name>
    <dbReference type="NCBI Taxonomy" id="412755"/>
    <lineage>
        <taxon>unclassified sequences</taxon>
        <taxon>metagenomes</taxon>
        <taxon>ecological metagenomes</taxon>
    </lineage>
</organism>
<gene>
    <name evidence="2" type="ORF">S03H2_52146</name>
</gene>
<accession>X1H334</accession>